<dbReference type="GO" id="GO:0010020">
    <property type="term" value="P:chloroplast fission"/>
    <property type="evidence" value="ECO:0007669"/>
    <property type="project" value="TreeGrafter"/>
</dbReference>
<feature type="region of interest" description="Disordered" evidence="10">
    <location>
        <begin position="1209"/>
        <end position="1281"/>
    </location>
</feature>
<dbReference type="Proteomes" id="UP000008021">
    <property type="component" value="Chromosome 3"/>
</dbReference>
<feature type="compositionally biased region" description="Low complexity" evidence="10">
    <location>
        <begin position="1229"/>
        <end position="1247"/>
    </location>
</feature>
<dbReference type="InterPro" id="IPR036576">
    <property type="entry name" value="WRKY_dom_sf"/>
</dbReference>
<feature type="compositionally biased region" description="Acidic residues" evidence="10">
    <location>
        <begin position="1248"/>
        <end position="1270"/>
    </location>
</feature>
<reference evidence="12" key="1">
    <citation type="submission" date="2015-04" db="UniProtKB">
        <authorList>
            <consortium name="EnsemblPlants"/>
        </authorList>
    </citation>
    <scope>IDENTIFICATION</scope>
</reference>
<dbReference type="Gene3D" id="2.20.25.80">
    <property type="entry name" value="WRKY domain"/>
    <property type="match status" value="2"/>
</dbReference>
<feature type="region of interest" description="Disordered" evidence="10">
    <location>
        <begin position="860"/>
        <end position="885"/>
    </location>
</feature>
<evidence type="ECO:0000256" key="5">
    <source>
        <dbReference type="ARBA" id="ARBA00023015"/>
    </source>
</evidence>
<dbReference type="PANTHER" id="PTHR33404:SF3">
    <property type="entry name" value="NMDA RECEPTOR SUBUNIT EPSILON-1, PUTATIVE (DUF3598)-RELATED"/>
    <property type="match status" value="1"/>
</dbReference>
<feature type="region of interest" description="Disordered" evidence="10">
    <location>
        <begin position="1375"/>
        <end position="1402"/>
    </location>
</feature>
<name>A0A0E0D730_9ORYZ</name>
<dbReference type="GO" id="GO:0043565">
    <property type="term" value="F:sequence-specific DNA binding"/>
    <property type="evidence" value="ECO:0007669"/>
    <property type="project" value="InterPro"/>
</dbReference>
<keyword evidence="4" id="KW-0862">Zinc</keyword>
<evidence type="ECO:0000313" key="13">
    <source>
        <dbReference type="Proteomes" id="UP000008021"/>
    </source>
</evidence>
<keyword evidence="8" id="KW-0539">Nucleus</keyword>
<evidence type="ECO:0000256" key="2">
    <source>
        <dbReference type="ARBA" id="ARBA00022723"/>
    </source>
</evidence>
<reference evidence="12" key="2">
    <citation type="submission" date="2018-05" db="EMBL/GenBank/DDBJ databases">
        <title>OmerRS3 (Oryza meridionalis Reference Sequence Version 3).</title>
        <authorList>
            <person name="Zhang J."/>
            <person name="Kudrna D."/>
            <person name="Lee S."/>
            <person name="Talag J."/>
            <person name="Welchert J."/>
            <person name="Wing R.A."/>
        </authorList>
    </citation>
    <scope>NUCLEOTIDE SEQUENCE [LARGE SCALE GENOMIC DNA]</scope>
    <source>
        <strain evidence="12">cv. OR44</strain>
    </source>
</reference>
<dbReference type="InterPro" id="IPR022017">
    <property type="entry name" value="BFA1-like_DUF3598"/>
</dbReference>
<evidence type="ECO:0000256" key="8">
    <source>
        <dbReference type="ARBA" id="ARBA00023242"/>
    </source>
</evidence>
<dbReference type="GO" id="GO:0046872">
    <property type="term" value="F:metal ion binding"/>
    <property type="evidence" value="ECO:0007669"/>
    <property type="project" value="UniProtKB-KW"/>
</dbReference>
<keyword evidence="3" id="KW-0677">Repeat</keyword>
<dbReference type="InterPro" id="IPR012674">
    <property type="entry name" value="Calycin"/>
</dbReference>
<dbReference type="GO" id="GO:0005634">
    <property type="term" value="C:nucleus"/>
    <property type="evidence" value="ECO:0007669"/>
    <property type="project" value="UniProtKB-SubCell"/>
</dbReference>
<evidence type="ECO:0000256" key="1">
    <source>
        <dbReference type="ARBA" id="ARBA00004123"/>
    </source>
</evidence>
<keyword evidence="7" id="KW-0804">Transcription</keyword>
<evidence type="ECO:0000256" key="7">
    <source>
        <dbReference type="ARBA" id="ARBA00023163"/>
    </source>
</evidence>
<dbReference type="eggNOG" id="ENOG502QSK5">
    <property type="taxonomic scope" value="Eukaryota"/>
</dbReference>
<dbReference type="FunFam" id="2.20.25.80:FF:000003">
    <property type="entry name" value="WRKY transcription factor 57"/>
    <property type="match status" value="1"/>
</dbReference>
<keyword evidence="5" id="KW-0805">Transcription regulation</keyword>
<feature type="domain" description="WRKY" evidence="11">
    <location>
        <begin position="1155"/>
        <end position="1219"/>
    </location>
</feature>
<comment type="subcellular location">
    <subcellularLocation>
        <location evidence="1">Nucleus</location>
    </subcellularLocation>
</comment>
<dbReference type="PANTHER" id="PTHR33404">
    <property type="entry name" value="CELL DIVISION TOPOLOGICAL SPECIFICITY FACTOR HOMOLOG, CHLOROPLASTIC"/>
    <property type="match status" value="1"/>
</dbReference>
<dbReference type="InterPro" id="IPR003657">
    <property type="entry name" value="WRKY_dom"/>
</dbReference>
<dbReference type="SMART" id="SM00774">
    <property type="entry name" value="WRKY"/>
    <property type="match status" value="2"/>
</dbReference>
<accession>A0A0E0D730</accession>
<dbReference type="Gramene" id="OMERI03G31930.1">
    <property type="protein sequence ID" value="OMERI03G31930.1"/>
    <property type="gene ID" value="OMERI03G31930"/>
</dbReference>
<dbReference type="Pfam" id="PF21053">
    <property type="entry name" value="BFA1_C"/>
    <property type="match status" value="2"/>
</dbReference>
<dbReference type="SUPFAM" id="SSF118290">
    <property type="entry name" value="WRKY DNA-binding domain"/>
    <property type="match status" value="2"/>
</dbReference>
<evidence type="ECO:0000256" key="3">
    <source>
        <dbReference type="ARBA" id="ARBA00022737"/>
    </source>
</evidence>
<keyword evidence="2" id="KW-0479">Metal-binding</keyword>
<evidence type="ECO:0000256" key="9">
    <source>
        <dbReference type="ARBA" id="ARBA00061157"/>
    </source>
</evidence>
<dbReference type="EnsemblPlants" id="OMERI03G31930.1">
    <property type="protein sequence ID" value="OMERI03G31930.1"/>
    <property type="gene ID" value="OMERI03G31930"/>
</dbReference>
<dbReference type="Pfam" id="PF12204">
    <property type="entry name" value="DUF3598_N"/>
    <property type="match status" value="2"/>
</dbReference>
<comment type="similarity">
    <text evidence="9">Belongs to the WRKY group I family.</text>
</comment>
<evidence type="ECO:0000256" key="10">
    <source>
        <dbReference type="SAM" id="MobiDB-lite"/>
    </source>
</evidence>
<evidence type="ECO:0000313" key="12">
    <source>
        <dbReference type="EnsemblPlants" id="OMERI03G31930.1"/>
    </source>
</evidence>
<evidence type="ECO:0000256" key="6">
    <source>
        <dbReference type="ARBA" id="ARBA00023125"/>
    </source>
</evidence>
<dbReference type="Gene3D" id="2.40.128.20">
    <property type="match status" value="4"/>
</dbReference>
<organism evidence="12">
    <name type="scientific">Oryza meridionalis</name>
    <dbReference type="NCBI Taxonomy" id="40149"/>
    <lineage>
        <taxon>Eukaryota</taxon>
        <taxon>Viridiplantae</taxon>
        <taxon>Streptophyta</taxon>
        <taxon>Embryophyta</taxon>
        <taxon>Tracheophyta</taxon>
        <taxon>Spermatophyta</taxon>
        <taxon>Magnoliopsida</taxon>
        <taxon>Liliopsida</taxon>
        <taxon>Poales</taxon>
        <taxon>Poaceae</taxon>
        <taxon>BOP clade</taxon>
        <taxon>Oryzoideae</taxon>
        <taxon>Oryzeae</taxon>
        <taxon>Oryzinae</taxon>
        <taxon>Oryza</taxon>
    </lineage>
</organism>
<sequence length="1402" mass="152745">MGRCSILRRPLHSSPLRSLCSAMAEALVAVLRLAASAAATARPQSRSGRHGSCAARVPCPGPSPFRRGRLCARAAVAGPPEVDDDDAMTIDNLRRFFDVNVGKWNGAFYQFDAHGRVLQGISTRLSVSTYGEDDLISLLQSLYIKQASSQISFVDEEDSEEWVEYKIKETNMFTVDKYQQVGFFQEEKAFALRYQTAGMLETVLRAGVLGEDDTGEESPKNLKIPSRKPSIVCENCLYSLEGNGRVRAFHIMDPKGVLDMLIIFHEKQGSEVPLIYFSDDADITNNDRTAPLLGRWEGRSVTKRSGVYGATLSEADTVVLLEKDRNGQLILDNMSTKSGSSTTTTVHWTGSANNNLLQFDGGYEMTLLPGGMYMGYPTDIGKIVNDMDSFHLEFCWMESPGKRQRLVRTYDSAGLAVSSTYFFETKLVTRRPLHSSPLRSLCSAMAEALVAVLRLAASAAATARPQSRSGRHGSCAARVPCPGPSPFRRGRLCARAAVAGPPEVDDDDAMTIDNLRRFFDVNVGKWNGAFYQFDAHGRVLQGISTRLSVSTYGEDDLISLLQSLYIKQASSQISFVDEEDSEEWVEYKIKETNMFTVDKYQQVGFFQEEKAFALRYQTAGMLETVLRAGVLGEDDTGEESPKNLKIPSRKPSIVCENCLYSLEGNGRVRAFHIMDPKGVLDMLIIFHEKQGSEVPLIYFSDDADITNNDRTAPLLGRWEGRSVTKRSGVYGATLSEADTVVLLEKDRNGQLILDNMSTKSGSSTTTTVHWTGSANNNLLQFDGGYEMTLLPGGMYMGYPTDIGKIVNDMDSFHLEFCWMESPGKRQRLVRTYDSAGLAVSSTYFFETKRLSSLKPHHLRRRVGDHGRTPDLSNANSVAGEGEGGDRFRRRRVAAATAGAIDRAKSPEEGDGFRWFWKYSAQAVGASQSNPNTSLSDPLSWSAAVVVIDREALPLHKQRKLRRAAAAAMADRRCGDGGDGMQQQPFTSPGQERVFDGGGGGVPGQVAAPYGSDFDQSSYMALLAAGAVGAGVGVQPTAEPWAVEEDVAAAPPGISLAPQFSMANYAPPPSYQHPATLVSPPLAAGLHPYPPYLHGVDAPPPQWPPRPAPPPSFSVLDLAAAAPPHEQRHSMQQLLLRAAAFGGGMHAAAAPAAAAAIEQPAKDGYNWRKYGQKQLKDAESPRSYYKCTRDGCPVKKIVERSSDGCIKEITYKGRHSHPRPVEPRRGGAAGSSSSAMAAGTDHNAGAAAVDEDDPSDDDDTLLHEDDDDGEEGHDRGVDGEIGQRVVRKPKIILQTRSEVDLLDDGYRWRKYGQKVVKGNPRPRSYYKCTADGCNVRKQIERASADPKCVLTTYTGRHNHDPPGRPAAAAANLQMPGPAAMSLAGGGTAHQQPSGGARQMKEET</sequence>
<dbReference type="PROSITE" id="PS50811">
    <property type="entry name" value="WRKY"/>
    <property type="match status" value="2"/>
</dbReference>
<keyword evidence="13" id="KW-1185">Reference proteome</keyword>
<dbReference type="FunFam" id="2.40.128.20:FF:000017">
    <property type="entry name" value="OsWRKY4 family protein"/>
    <property type="match status" value="2"/>
</dbReference>
<dbReference type="FunFam" id="2.40.128.20:FF:000013">
    <property type="entry name" value="OsWRKY4 family protein"/>
    <property type="match status" value="2"/>
</dbReference>
<dbReference type="InterPro" id="IPR048378">
    <property type="entry name" value="BFA1-like_C"/>
</dbReference>
<dbReference type="Pfam" id="PF03106">
    <property type="entry name" value="WRKY"/>
    <property type="match status" value="2"/>
</dbReference>
<dbReference type="SUPFAM" id="SSF50814">
    <property type="entry name" value="Lipocalins"/>
    <property type="match status" value="4"/>
</dbReference>
<dbReference type="GO" id="GO:0003700">
    <property type="term" value="F:DNA-binding transcription factor activity"/>
    <property type="evidence" value="ECO:0007669"/>
    <property type="project" value="InterPro"/>
</dbReference>
<dbReference type="FunFam" id="2.20.25.80:FF:000006">
    <property type="entry name" value="WRKY transcription factor"/>
    <property type="match status" value="1"/>
</dbReference>
<evidence type="ECO:0000259" key="11">
    <source>
        <dbReference type="PROSITE" id="PS50811"/>
    </source>
</evidence>
<keyword evidence="6" id="KW-0238">DNA-binding</keyword>
<feature type="domain" description="WRKY" evidence="11">
    <location>
        <begin position="1296"/>
        <end position="1361"/>
    </location>
</feature>
<proteinExistence type="inferred from homology"/>
<evidence type="ECO:0000256" key="4">
    <source>
        <dbReference type="ARBA" id="ARBA00022833"/>
    </source>
</evidence>
<protein>
    <recommendedName>
        <fullName evidence="11">WRKY domain-containing protein</fullName>
    </recommendedName>
</protein>